<evidence type="ECO:0000256" key="3">
    <source>
        <dbReference type="ARBA" id="ARBA00022692"/>
    </source>
</evidence>
<reference evidence="8" key="1">
    <citation type="journal article" date="2019" name="bioRxiv">
        <title>The Genome of the Zebra Mussel, Dreissena polymorpha: A Resource for Invasive Species Research.</title>
        <authorList>
            <person name="McCartney M.A."/>
            <person name="Auch B."/>
            <person name="Kono T."/>
            <person name="Mallez S."/>
            <person name="Zhang Y."/>
            <person name="Obille A."/>
            <person name="Becker A."/>
            <person name="Abrahante J.E."/>
            <person name="Garbe J."/>
            <person name="Badalamenti J.P."/>
            <person name="Herman A."/>
            <person name="Mangelson H."/>
            <person name="Liachko I."/>
            <person name="Sullivan S."/>
            <person name="Sone E.D."/>
            <person name="Koren S."/>
            <person name="Silverstein K.A.T."/>
            <person name="Beckman K.B."/>
            <person name="Gohl D.M."/>
        </authorList>
    </citation>
    <scope>NUCLEOTIDE SEQUENCE</scope>
    <source>
        <strain evidence="8">Duluth1</strain>
        <tissue evidence="8">Whole animal</tissue>
    </source>
</reference>
<dbReference type="OrthoDB" id="78663at2759"/>
<keyword evidence="5 7" id="KW-0472">Membrane</keyword>
<feature type="transmembrane region" description="Helical" evidence="7">
    <location>
        <begin position="471"/>
        <end position="490"/>
    </location>
</feature>
<evidence type="ECO:0000256" key="7">
    <source>
        <dbReference type="SAM" id="Phobius"/>
    </source>
</evidence>
<evidence type="ECO:0000256" key="4">
    <source>
        <dbReference type="ARBA" id="ARBA00022989"/>
    </source>
</evidence>
<dbReference type="Proteomes" id="UP000828390">
    <property type="component" value="Unassembled WGS sequence"/>
</dbReference>
<dbReference type="InterPro" id="IPR036259">
    <property type="entry name" value="MFS_trans_sf"/>
</dbReference>
<comment type="subcellular location">
    <subcellularLocation>
        <location evidence="1">Membrane</location>
        <topology evidence="1">Multi-pass membrane protein</topology>
    </subcellularLocation>
</comment>
<comment type="caution">
    <text evidence="8">The sequence shown here is derived from an EMBL/GenBank/DDBJ whole genome shotgun (WGS) entry which is preliminary data.</text>
</comment>
<organism evidence="8 9">
    <name type="scientific">Dreissena polymorpha</name>
    <name type="common">Zebra mussel</name>
    <name type="synonym">Mytilus polymorpha</name>
    <dbReference type="NCBI Taxonomy" id="45954"/>
    <lineage>
        <taxon>Eukaryota</taxon>
        <taxon>Metazoa</taxon>
        <taxon>Spiralia</taxon>
        <taxon>Lophotrochozoa</taxon>
        <taxon>Mollusca</taxon>
        <taxon>Bivalvia</taxon>
        <taxon>Autobranchia</taxon>
        <taxon>Heteroconchia</taxon>
        <taxon>Euheterodonta</taxon>
        <taxon>Imparidentia</taxon>
        <taxon>Neoheterodontei</taxon>
        <taxon>Myida</taxon>
        <taxon>Dreissenoidea</taxon>
        <taxon>Dreissenidae</taxon>
        <taxon>Dreissena</taxon>
    </lineage>
</organism>
<feature type="transmembrane region" description="Helical" evidence="7">
    <location>
        <begin position="132"/>
        <end position="151"/>
    </location>
</feature>
<feature type="transmembrane region" description="Helical" evidence="7">
    <location>
        <begin position="196"/>
        <end position="214"/>
    </location>
</feature>
<dbReference type="Pfam" id="PF05978">
    <property type="entry name" value="UNC-93"/>
    <property type="match status" value="1"/>
</dbReference>
<sequence length="595" mass="66851">MDSENESIKLVSDDATDRPPHKQYVPETNGRDVDSLNNLVVHENDAELTFNHGKIQLHTDVGWMGSSGCSINETTGLKRNRIIVVGDKGFDITSRLCFKDEFDKHRQVLEKGMKEGSRNTEIQYQASSSKSIWRSFISLCIGLFFAFMSFMPLRNIQTSLYPWRHLGNYSLAAMYLSFAIGCLFSNWITQNSRPKGIILVAIFGHVIFCAANIYPSAYTLIPASSFFGFSHAILWSTQELMIASYGASYTAISHMTINKTIHQFQSVFLVFCHASQVLGNLIESAILRSGDYEQSRPNMSVYLYRLEKDLYENGIEITNITDKVDTSDNLVWVGPFGYKIQPDLGLSSGDKPNYETIVKLVFIAFAVIGMTILCLFLNKPDIIVHKKKLTLCESFRAIRKFLTTGTFYALFLLMLFSGMQQAVVIGNVTKLYGSLTLGISMVGYMMMCYGTCQLIVLLVMEKVYNQLRASIAIFNAFLITLGLLVWLYIWEPDSDNLFKVIAYVAVWGAADGLWQSQVQNVLLSWSTGRKEAAVTVYRTVQSLGLALVFLLDVYVSLLNLICVCCAVLVVGVMLYLLMEVIRTPHHVTEPLPFAL</sequence>
<dbReference type="PANTHER" id="PTHR19444:SF13">
    <property type="entry name" value="PROTEIN UNC-93 HOMOLOG A"/>
    <property type="match status" value="1"/>
</dbReference>
<proteinExistence type="inferred from homology"/>
<dbReference type="InterPro" id="IPR010291">
    <property type="entry name" value="Ion_channel_UNC-93"/>
</dbReference>
<dbReference type="PANTHER" id="PTHR19444">
    <property type="entry name" value="UNC-93 RELATED"/>
    <property type="match status" value="1"/>
</dbReference>
<dbReference type="SUPFAM" id="SSF103473">
    <property type="entry name" value="MFS general substrate transporter"/>
    <property type="match status" value="2"/>
</dbReference>
<evidence type="ECO:0000313" key="9">
    <source>
        <dbReference type="Proteomes" id="UP000828390"/>
    </source>
</evidence>
<evidence type="ECO:0000256" key="1">
    <source>
        <dbReference type="ARBA" id="ARBA00004141"/>
    </source>
</evidence>
<dbReference type="GO" id="GO:0016020">
    <property type="term" value="C:membrane"/>
    <property type="evidence" value="ECO:0007669"/>
    <property type="project" value="UniProtKB-SubCell"/>
</dbReference>
<comment type="similarity">
    <text evidence="2">Belongs to the unc-93 family.</text>
</comment>
<accession>A0A9D4EFE5</accession>
<feature type="region of interest" description="Disordered" evidence="6">
    <location>
        <begin position="1"/>
        <end position="30"/>
    </location>
</feature>
<dbReference type="AlphaFoldDB" id="A0A9D4EFE5"/>
<feature type="transmembrane region" description="Helical" evidence="7">
    <location>
        <begin position="431"/>
        <end position="459"/>
    </location>
</feature>
<keyword evidence="4 7" id="KW-1133">Transmembrane helix</keyword>
<feature type="compositionally biased region" description="Basic and acidic residues" evidence="6">
    <location>
        <begin position="11"/>
        <end position="20"/>
    </location>
</feature>
<dbReference type="InterPro" id="IPR051951">
    <property type="entry name" value="UNC-93_regulatory"/>
</dbReference>
<name>A0A9D4EFE5_DREPO</name>
<evidence type="ECO:0000256" key="6">
    <source>
        <dbReference type="SAM" id="MobiDB-lite"/>
    </source>
</evidence>
<keyword evidence="9" id="KW-1185">Reference proteome</keyword>
<dbReference type="Gene3D" id="1.20.1250.20">
    <property type="entry name" value="MFS general substrate transporter like domains"/>
    <property type="match status" value="1"/>
</dbReference>
<gene>
    <name evidence="8" type="ORF">DPMN_178616</name>
</gene>
<evidence type="ECO:0000313" key="8">
    <source>
        <dbReference type="EMBL" id="KAH3777180.1"/>
    </source>
</evidence>
<dbReference type="EMBL" id="JAIWYP010000009">
    <property type="protein sequence ID" value="KAH3777180.1"/>
    <property type="molecule type" value="Genomic_DNA"/>
</dbReference>
<evidence type="ECO:0000256" key="5">
    <source>
        <dbReference type="ARBA" id="ARBA00023136"/>
    </source>
</evidence>
<keyword evidence="3 7" id="KW-0812">Transmembrane</keyword>
<protein>
    <recommendedName>
        <fullName evidence="10">UNC93-like protein</fullName>
    </recommendedName>
</protein>
<feature type="transmembrane region" description="Helical" evidence="7">
    <location>
        <begin position="171"/>
        <end position="189"/>
    </location>
</feature>
<feature type="transmembrane region" description="Helical" evidence="7">
    <location>
        <begin position="557"/>
        <end position="577"/>
    </location>
</feature>
<evidence type="ECO:0008006" key="10">
    <source>
        <dbReference type="Google" id="ProtNLM"/>
    </source>
</evidence>
<feature type="transmembrane region" description="Helical" evidence="7">
    <location>
        <begin position="398"/>
        <end position="419"/>
    </location>
</feature>
<feature type="transmembrane region" description="Helical" evidence="7">
    <location>
        <begin position="357"/>
        <end position="377"/>
    </location>
</feature>
<evidence type="ECO:0000256" key="2">
    <source>
        <dbReference type="ARBA" id="ARBA00009172"/>
    </source>
</evidence>
<reference evidence="8" key="2">
    <citation type="submission" date="2020-11" db="EMBL/GenBank/DDBJ databases">
        <authorList>
            <person name="McCartney M.A."/>
            <person name="Auch B."/>
            <person name="Kono T."/>
            <person name="Mallez S."/>
            <person name="Becker A."/>
            <person name="Gohl D.M."/>
            <person name="Silverstein K.A.T."/>
            <person name="Koren S."/>
            <person name="Bechman K.B."/>
            <person name="Herman A."/>
            <person name="Abrahante J.E."/>
            <person name="Garbe J."/>
        </authorList>
    </citation>
    <scope>NUCLEOTIDE SEQUENCE</scope>
    <source>
        <strain evidence="8">Duluth1</strain>
        <tissue evidence="8">Whole animal</tissue>
    </source>
</reference>